<dbReference type="Proteomes" id="UP000312032">
    <property type="component" value="Unassembled WGS sequence"/>
</dbReference>
<reference evidence="3 4" key="1">
    <citation type="submission" date="2019-06" db="EMBL/GenBank/DDBJ databases">
        <authorList>
            <person name="Li J."/>
        </authorList>
    </citation>
    <scope>NUCLEOTIDE SEQUENCE [LARGE SCALE GENOMIC DNA]</scope>
    <source>
        <strain evidence="3 4">LMG 28165</strain>
    </source>
</reference>
<comment type="similarity">
    <text evidence="1">Belongs to the short-chain dehydrogenases/reductases (SDR) family.</text>
</comment>
<evidence type="ECO:0000256" key="2">
    <source>
        <dbReference type="ARBA" id="ARBA00023002"/>
    </source>
</evidence>
<dbReference type="InterPro" id="IPR036291">
    <property type="entry name" value="NAD(P)-bd_dom_sf"/>
</dbReference>
<organism evidence="3 4">
    <name type="scientific">Corynebacterium tapiri</name>
    <dbReference type="NCBI Taxonomy" id="1448266"/>
    <lineage>
        <taxon>Bacteria</taxon>
        <taxon>Bacillati</taxon>
        <taxon>Actinomycetota</taxon>
        <taxon>Actinomycetes</taxon>
        <taxon>Mycobacteriales</taxon>
        <taxon>Corynebacteriaceae</taxon>
        <taxon>Corynebacterium</taxon>
    </lineage>
</organism>
<dbReference type="PANTHER" id="PTHR24321">
    <property type="entry name" value="DEHYDROGENASES, SHORT CHAIN"/>
    <property type="match status" value="1"/>
</dbReference>
<evidence type="ECO:0000256" key="1">
    <source>
        <dbReference type="ARBA" id="ARBA00006484"/>
    </source>
</evidence>
<dbReference type="AlphaFoldDB" id="A0A5C4U3X0"/>
<dbReference type="SUPFAM" id="SSF51735">
    <property type="entry name" value="NAD(P)-binding Rossmann-fold domains"/>
    <property type="match status" value="1"/>
</dbReference>
<dbReference type="PRINTS" id="PR00081">
    <property type="entry name" value="GDHRDH"/>
</dbReference>
<dbReference type="NCBIfam" id="NF005559">
    <property type="entry name" value="PRK07231.1"/>
    <property type="match status" value="1"/>
</dbReference>
<dbReference type="InterPro" id="IPR002347">
    <property type="entry name" value="SDR_fam"/>
</dbReference>
<gene>
    <name evidence="3" type="ORF">FHE74_07700</name>
</gene>
<dbReference type="FunFam" id="3.40.50.720:FF:000084">
    <property type="entry name" value="Short-chain dehydrogenase reductase"/>
    <property type="match status" value="1"/>
</dbReference>
<accession>A0A5C4U3X0</accession>
<dbReference type="PANTHER" id="PTHR24321:SF8">
    <property type="entry name" value="ESTRADIOL 17-BETA-DEHYDROGENASE 8-RELATED"/>
    <property type="match status" value="1"/>
</dbReference>
<proteinExistence type="inferred from homology"/>
<dbReference type="RefSeq" id="WP_139465927.1">
    <property type="nucleotide sequence ID" value="NZ_VDHJ01000010.1"/>
</dbReference>
<comment type="caution">
    <text evidence="3">The sequence shown here is derived from an EMBL/GenBank/DDBJ whole genome shotgun (WGS) entry which is preliminary data.</text>
</comment>
<evidence type="ECO:0000313" key="3">
    <source>
        <dbReference type="EMBL" id="TNL96573.1"/>
    </source>
</evidence>
<name>A0A5C4U3X0_9CORY</name>
<dbReference type="OrthoDB" id="3542748at2"/>
<keyword evidence="4" id="KW-1185">Reference proteome</keyword>
<dbReference type="EMBL" id="VDHJ01000010">
    <property type="protein sequence ID" value="TNL96573.1"/>
    <property type="molecule type" value="Genomic_DNA"/>
</dbReference>
<keyword evidence="2" id="KW-0560">Oxidoreductase</keyword>
<dbReference type="Gene3D" id="3.40.50.720">
    <property type="entry name" value="NAD(P)-binding Rossmann-like Domain"/>
    <property type="match status" value="1"/>
</dbReference>
<dbReference type="Pfam" id="PF13561">
    <property type="entry name" value="adh_short_C2"/>
    <property type="match status" value="1"/>
</dbReference>
<protein>
    <submittedName>
        <fullName evidence="3">SDR family oxidoreductase</fullName>
    </submittedName>
</protein>
<sequence>MGQFDGKVAFISGGAGGIGFATAQLLAQDGASVVLSDINEEAVNAAAQKLVDQGFQALPIQVDVSKPEDSEKAVRFAVEKFGGLHLAFNNAGIVGAEHHTDELTPEQWRQVLSINLDGVFYGMRAELPEIVKSGGGAIVNTSSIAGFAGIENLAPYVSSKHGVAGLTKASAVEYARQGVRINSVHPGYIDTPLISQWTNTELKASLEALHPLGRLGTSEEIAEVVAFLLSDKASFVTGAQIVADGGYLSV</sequence>
<dbReference type="CDD" id="cd05233">
    <property type="entry name" value="SDR_c"/>
    <property type="match status" value="1"/>
</dbReference>
<evidence type="ECO:0000313" key="4">
    <source>
        <dbReference type="Proteomes" id="UP000312032"/>
    </source>
</evidence>
<dbReference type="PRINTS" id="PR00080">
    <property type="entry name" value="SDRFAMILY"/>
</dbReference>
<dbReference type="GO" id="GO:0016491">
    <property type="term" value="F:oxidoreductase activity"/>
    <property type="evidence" value="ECO:0007669"/>
    <property type="project" value="UniProtKB-KW"/>
</dbReference>